<dbReference type="Proteomes" id="UP000766904">
    <property type="component" value="Unassembled WGS sequence"/>
</dbReference>
<accession>A0A8J8Q6P7</accession>
<feature type="transmembrane region" description="Helical" evidence="6">
    <location>
        <begin position="37"/>
        <end position="59"/>
    </location>
</feature>
<feature type="transmembrane region" description="Helical" evidence="6">
    <location>
        <begin position="144"/>
        <end position="165"/>
    </location>
</feature>
<dbReference type="SUPFAM" id="SSF144091">
    <property type="entry name" value="Rhomboid-like"/>
    <property type="match status" value="1"/>
</dbReference>
<dbReference type="InterPro" id="IPR022764">
    <property type="entry name" value="Peptidase_S54_rhomboid_dom"/>
</dbReference>
<keyword evidence="4 6" id="KW-0472">Membrane</keyword>
<feature type="compositionally biased region" description="Basic and acidic residues" evidence="5">
    <location>
        <begin position="613"/>
        <end position="624"/>
    </location>
</feature>
<keyword evidence="8" id="KW-0645">Protease</keyword>
<feature type="transmembrane region" description="Helical" evidence="6">
    <location>
        <begin position="333"/>
        <end position="353"/>
    </location>
</feature>
<evidence type="ECO:0000256" key="4">
    <source>
        <dbReference type="ARBA" id="ARBA00023136"/>
    </source>
</evidence>
<feature type="domain" description="Peptidase S54 rhomboid" evidence="7">
    <location>
        <begin position="146"/>
        <end position="252"/>
    </location>
</feature>
<dbReference type="RefSeq" id="WP_148855801.1">
    <property type="nucleotide sequence ID" value="NZ_PHNJ01000001.1"/>
</dbReference>
<feature type="transmembrane region" description="Helical" evidence="6">
    <location>
        <begin position="263"/>
        <end position="283"/>
    </location>
</feature>
<feature type="compositionally biased region" description="Acidic residues" evidence="5">
    <location>
        <begin position="625"/>
        <end position="634"/>
    </location>
</feature>
<keyword evidence="3 6" id="KW-1133">Transmembrane helix</keyword>
<dbReference type="GO" id="GO:0016020">
    <property type="term" value="C:membrane"/>
    <property type="evidence" value="ECO:0007669"/>
    <property type="project" value="UniProtKB-SubCell"/>
</dbReference>
<dbReference type="OrthoDB" id="205691at2157"/>
<reference evidence="8" key="1">
    <citation type="submission" date="2017-11" db="EMBL/GenBank/DDBJ databases">
        <authorList>
            <person name="Kajale S.C."/>
            <person name="Sharma A."/>
        </authorList>
    </citation>
    <scope>NUCLEOTIDE SEQUENCE</scope>
    <source>
        <strain evidence="8">LS1_42</strain>
    </source>
</reference>
<protein>
    <submittedName>
        <fullName evidence="8">Rhomboid family intramembrane serine protease</fullName>
    </submittedName>
</protein>
<dbReference type="Pfam" id="PF01694">
    <property type="entry name" value="Rhomboid"/>
    <property type="match status" value="1"/>
</dbReference>
<proteinExistence type="predicted"/>
<evidence type="ECO:0000256" key="1">
    <source>
        <dbReference type="ARBA" id="ARBA00004141"/>
    </source>
</evidence>
<dbReference type="GO" id="GO:0006508">
    <property type="term" value="P:proteolysis"/>
    <property type="evidence" value="ECO:0007669"/>
    <property type="project" value="UniProtKB-KW"/>
</dbReference>
<organism evidence="8 9">
    <name type="scientific">Natronococcus pandeyae</name>
    <dbReference type="NCBI Taxonomy" id="2055836"/>
    <lineage>
        <taxon>Archaea</taxon>
        <taxon>Methanobacteriati</taxon>
        <taxon>Methanobacteriota</taxon>
        <taxon>Stenosarchaea group</taxon>
        <taxon>Halobacteria</taxon>
        <taxon>Halobacteriales</taxon>
        <taxon>Natrialbaceae</taxon>
        <taxon>Natronococcus</taxon>
    </lineage>
</organism>
<dbReference type="Gene3D" id="1.20.1540.10">
    <property type="entry name" value="Rhomboid-like"/>
    <property type="match status" value="1"/>
</dbReference>
<comment type="subcellular location">
    <subcellularLocation>
        <location evidence="1">Membrane</location>
        <topology evidence="1">Multi-pass membrane protein</topology>
    </subcellularLocation>
</comment>
<comment type="caution">
    <text evidence="8">The sequence shown here is derived from an EMBL/GenBank/DDBJ whole genome shotgun (WGS) entry which is preliminary data.</text>
</comment>
<feature type="transmembrane region" description="Helical" evidence="6">
    <location>
        <begin position="71"/>
        <end position="92"/>
    </location>
</feature>
<evidence type="ECO:0000256" key="5">
    <source>
        <dbReference type="SAM" id="MobiDB-lite"/>
    </source>
</evidence>
<feature type="transmembrane region" description="Helical" evidence="6">
    <location>
        <begin position="99"/>
        <end position="117"/>
    </location>
</feature>
<feature type="transmembrane region" description="Helical" evidence="6">
    <location>
        <begin position="177"/>
        <end position="206"/>
    </location>
</feature>
<feature type="transmembrane region" description="Helical" evidence="6">
    <location>
        <begin position="289"/>
        <end position="312"/>
    </location>
</feature>
<name>A0A8J8Q6P7_9EURY</name>
<evidence type="ECO:0000259" key="7">
    <source>
        <dbReference type="Pfam" id="PF01694"/>
    </source>
</evidence>
<gene>
    <name evidence="8" type="ORF">CV102_00675</name>
</gene>
<evidence type="ECO:0000313" key="9">
    <source>
        <dbReference type="Proteomes" id="UP000766904"/>
    </source>
</evidence>
<keyword evidence="2 6" id="KW-0812">Transmembrane</keyword>
<dbReference type="EMBL" id="PHNJ01000001">
    <property type="protein sequence ID" value="TYL40129.1"/>
    <property type="molecule type" value="Genomic_DNA"/>
</dbReference>
<evidence type="ECO:0000256" key="3">
    <source>
        <dbReference type="ARBA" id="ARBA00022989"/>
    </source>
</evidence>
<feature type="transmembrane region" description="Helical" evidence="6">
    <location>
        <begin position="228"/>
        <end position="251"/>
    </location>
</feature>
<dbReference type="AlphaFoldDB" id="A0A8J8Q6P7"/>
<keyword evidence="9" id="KW-1185">Reference proteome</keyword>
<feature type="region of interest" description="Disordered" evidence="5">
    <location>
        <begin position="612"/>
        <end position="634"/>
    </location>
</feature>
<keyword evidence="8" id="KW-0378">Hydrolase</keyword>
<evidence type="ECO:0000256" key="2">
    <source>
        <dbReference type="ARBA" id="ARBA00022692"/>
    </source>
</evidence>
<feature type="transmembrane region" description="Helical" evidence="6">
    <location>
        <begin position="398"/>
        <end position="417"/>
    </location>
</feature>
<evidence type="ECO:0000313" key="8">
    <source>
        <dbReference type="EMBL" id="TYL40129.1"/>
    </source>
</evidence>
<dbReference type="GO" id="GO:0004252">
    <property type="term" value="F:serine-type endopeptidase activity"/>
    <property type="evidence" value="ECO:0007669"/>
    <property type="project" value="InterPro"/>
</dbReference>
<dbReference type="InterPro" id="IPR035952">
    <property type="entry name" value="Rhomboid-like_sf"/>
</dbReference>
<feature type="transmembrane region" description="Helical" evidence="6">
    <location>
        <begin position="6"/>
        <end position="25"/>
    </location>
</feature>
<evidence type="ECO:0000256" key="6">
    <source>
        <dbReference type="SAM" id="Phobius"/>
    </source>
</evidence>
<feature type="transmembrane region" description="Helical" evidence="6">
    <location>
        <begin position="359"/>
        <end position="378"/>
    </location>
</feature>
<sequence length="634" mass="68570">MAVTPTQIVLVLTILAALGFVWQYGERDRWRSLVGDRFLYGVPWGTLVTVGIVVAFYLLAQGGLRHWGEPLTYPFITWSYFYPTGWLTAGIAHGSPEHLVANMVGTLAFAPIAEYAWSHYPRSSRSTGHARGRSKSGGWLTRPWIRAVVVFPAALLAAAYLTAFFSLGPGLGFSGAVFAIAGFALVTHPLATVVALVASSALQLLYEALTQPVVREAVQTGPPTPPEWAAIGFQAHLLGFLVGALVGIALLRRRRRRPTGERVFFAALLLGFAQALWLLVWPAGDDVFVLYRGAGAVLVVLLAMVVTVAVAGSDRPLPRPLSRLPRAPTRRQLAVAWLLVVSIGFLAGTAGVLLEDQPLFLSLGTLLLFSLLLALPALPPIVPDRWLSSPVSRRQTAIVCLAVLAVLVAVPSVPFGLTVVDDDTVPGSGEVDVEEYAVTYERNATLDQRSVVDVGDENETLDIPQDGVIVVNDDRELATVAVRTDLLEYEGEETVHVGGFGWRETVHVERTGWEVTGNETAYAVDLEVDDETTRSYTSEPVRAHAAVDGQAVHVVPADDAFLLRVTEDGDEVGEVAIPEPNETASIGDLEFSTADADGLERVVAEADDAEVQIAERESYERGVDEPELYEREEE</sequence>